<evidence type="ECO:0000313" key="1">
    <source>
        <dbReference type="EMBL" id="PDQ35453.1"/>
    </source>
</evidence>
<gene>
    <name evidence="1" type="ORF">B5766_05880</name>
</gene>
<reference evidence="2" key="1">
    <citation type="submission" date="2017-03" db="EMBL/GenBank/DDBJ databases">
        <authorList>
            <person name="Lund M.B."/>
        </authorList>
    </citation>
    <scope>NUCLEOTIDE SEQUENCE [LARGE SCALE GENOMIC DNA]</scope>
</reference>
<dbReference type="Proteomes" id="UP000219994">
    <property type="component" value="Unassembled WGS sequence"/>
</dbReference>
<name>A0A2A6FSQ2_9MICO</name>
<evidence type="ECO:0000313" key="2">
    <source>
        <dbReference type="Proteomes" id="UP000219994"/>
    </source>
</evidence>
<sequence length="94" mass="10679">MMVMCREVERVQIEKAVNAGWSVRQIAVVLGGPTTRDLHHRQLWQHLPCAHRQHGLTTFRIGGDALPPHAWFVCLINTRELSNELSCLLTRGTL</sequence>
<comment type="caution">
    <text evidence="1">The sequence shown here is derived from an EMBL/GenBank/DDBJ whole genome shotgun (WGS) entry which is preliminary data.</text>
</comment>
<protein>
    <recommendedName>
        <fullName evidence="3">Transposase IS30-like HTH domain-containing protein</fullName>
    </recommendedName>
</protein>
<evidence type="ECO:0008006" key="3">
    <source>
        <dbReference type="Google" id="ProtNLM"/>
    </source>
</evidence>
<dbReference type="EMBL" id="NAEP01000033">
    <property type="protein sequence ID" value="PDQ35453.1"/>
    <property type="molecule type" value="Genomic_DNA"/>
</dbReference>
<dbReference type="AlphaFoldDB" id="A0A2A6FSQ2"/>
<proteinExistence type="predicted"/>
<accession>A0A2A6FSQ2</accession>
<organism evidence="1 2">
    <name type="scientific">Candidatus Lumbricidiphila eiseniae</name>
    <dbReference type="NCBI Taxonomy" id="1969409"/>
    <lineage>
        <taxon>Bacteria</taxon>
        <taxon>Bacillati</taxon>
        <taxon>Actinomycetota</taxon>
        <taxon>Actinomycetes</taxon>
        <taxon>Micrococcales</taxon>
        <taxon>Microbacteriaceae</taxon>
        <taxon>Candidatus Lumbricidiphila</taxon>
    </lineage>
</organism>